<gene>
    <name evidence="2" type="ORF">CDEST_09056</name>
</gene>
<feature type="region of interest" description="Disordered" evidence="1">
    <location>
        <begin position="117"/>
        <end position="145"/>
    </location>
</feature>
<dbReference type="RefSeq" id="XP_062781266.1">
    <property type="nucleotide sequence ID" value="XM_062925215.1"/>
</dbReference>
<evidence type="ECO:0000313" key="2">
    <source>
        <dbReference type="EMBL" id="WQF84042.1"/>
    </source>
</evidence>
<feature type="compositionally biased region" description="Basic and acidic residues" evidence="1">
    <location>
        <begin position="119"/>
        <end position="137"/>
    </location>
</feature>
<dbReference type="Proteomes" id="UP001322277">
    <property type="component" value="Chromosome 5"/>
</dbReference>
<sequence>MDTRKNNKAAEPSHIHPQPFISISLSFSSGSHTRWARSSRRRQPQESVNLCLLTLTSGTQIAGVQEKTPPHGRLAICLPTAESSKPLSQKLPFMLSMHVPVMSVMPAPPPPDFVLSPRTDARMEPEGLRTDARDAGVRHAIPSGN</sequence>
<organism evidence="2 3">
    <name type="scientific">Colletotrichum destructivum</name>
    <dbReference type="NCBI Taxonomy" id="34406"/>
    <lineage>
        <taxon>Eukaryota</taxon>
        <taxon>Fungi</taxon>
        <taxon>Dikarya</taxon>
        <taxon>Ascomycota</taxon>
        <taxon>Pezizomycotina</taxon>
        <taxon>Sordariomycetes</taxon>
        <taxon>Hypocreomycetidae</taxon>
        <taxon>Glomerellales</taxon>
        <taxon>Glomerellaceae</taxon>
        <taxon>Colletotrichum</taxon>
        <taxon>Colletotrichum destructivum species complex</taxon>
    </lineage>
</organism>
<dbReference type="KEGG" id="cdet:87945559"/>
<dbReference type="EMBL" id="CP137309">
    <property type="protein sequence ID" value="WQF84042.1"/>
    <property type="molecule type" value="Genomic_DNA"/>
</dbReference>
<dbReference type="AlphaFoldDB" id="A0AAX4IL04"/>
<reference evidence="3" key="1">
    <citation type="journal article" date="2023" name="bioRxiv">
        <title>Complete genome of the Medicago anthracnose fungus, Colletotrichum destructivum, reveals a mini-chromosome-like region within a core chromosome.</title>
        <authorList>
            <person name="Lapalu N."/>
            <person name="Simon A."/>
            <person name="Lu A."/>
            <person name="Plaumann P.-L."/>
            <person name="Amselem J."/>
            <person name="Pigne S."/>
            <person name="Auger A."/>
            <person name="Koch C."/>
            <person name="Dallery J.-F."/>
            <person name="O'Connell R.J."/>
        </authorList>
    </citation>
    <scope>NUCLEOTIDE SEQUENCE [LARGE SCALE GENOMIC DNA]</scope>
    <source>
        <strain evidence="3">CBS 520.97</strain>
    </source>
</reference>
<protein>
    <submittedName>
        <fullName evidence="2">Uncharacterized protein</fullName>
    </submittedName>
</protein>
<proteinExistence type="predicted"/>
<evidence type="ECO:0000256" key="1">
    <source>
        <dbReference type="SAM" id="MobiDB-lite"/>
    </source>
</evidence>
<evidence type="ECO:0000313" key="3">
    <source>
        <dbReference type="Proteomes" id="UP001322277"/>
    </source>
</evidence>
<name>A0AAX4IL04_9PEZI</name>
<dbReference type="GeneID" id="87945559"/>
<accession>A0AAX4IL04</accession>
<keyword evidence="3" id="KW-1185">Reference proteome</keyword>